<protein>
    <recommendedName>
        <fullName evidence="2">Dit-like phage tail protein N-terminal domain-containing protein</fullName>
    </recommendedName>
</protein>
<keyword evidence="4" id="KW-1185">Reference proteome</keyword>
<sequence>MSAIAFNRAIGPVAIDVVITERHESTLEIATNPIEAGADIADHAYMAPRVLVLDIADESAALTWQALRRLQESRVPFTVVSGLDVYTNLLIRNMSAERSADYGNILRNRIELQEVILVDTGQAAASDGGGSQKSERGGKAAPGSKGSRRSAVPASSRASGQATQDRAAQTVQRGDSVTKPVDAQRGSSLLFQIFGGT</sequence>
<proteinExistence type="predicted"/>
<evidence type="ECO:0000313" key="4">
    <source>
        <dbReference type="Proteomes" id="UP000265750"/>
    </source>
</evidence>
<dbReference type="RefSeq" id="WP_119540528.1">
    <property type="nucleotide sequence ID" value="NZ_QYRN01000006.1"/>
</dbReference>
<feature type="domain" description="Dit-like phage tail protein N-terminal" evidence="2">
    <location>
        <begin position="16"/>
        <end position="123"/>
    </location>
</feature>
<evidence type="ECO:0000259" key="2">
    <source>
        <dbReference type="Pfam" id="PF21821"/>
    </source>
</evidence>
<feature type="region of interest" description="Disordered" evidence="1">
    <location>
        <begin position="123"/>
        <end position="182"/>
    </location>
</feature>
<dbReference type="EMBL" id="QYRN01000006">
    <property type="protein sequence ID" value="RIY00218.1"/>
    <property type="molecule type" value="Genomic_DNA"/>
</dbReference>
<name>A0A3A1WR17_9HYPH</name>
<feature type="compositionally biased region" description="Polar residues" evidence="1">
    <location>
        <begin position="160"/>
        <end position="175"/>
    </location>
</feature>
<dbReference type="OrthoDB" id="8421155at2"/>
<evidence type="ECO:0000313" key="3">
    <source>
        <dbReference type="EMBL" id="RIY00218.1"/>
    </source>
</evidence>
<dbReference type="InterPro" id="IPR048494">
    <property type="entry name" value="Dit-like_N"/>
</dbReference>
<gene>
    <name evidence="3" type="ORF">D3218_13110</name>
</gene>
<dbReference type="Pfam" id="PF21821">
    <property type="entry name" value="Dit_like"/>
    <property type="match status" value="1"/>
</dbReference>
<evidence type="ECO:0000256" key="1">
    <source>
        <dbReference type="SAM" id="MobiDB-lite"/>
    </source>
</evidence>
<dbReference type="AlphaFoldDB" id="A0A3A1WR17"/>
<comment type="caution">
    <text evidence="3">The sequence shown here is derived from an EMBL/GenBank/DDBJ whole genome shotgun (WGS) entry which is preliminary data.</text>
</comment>
<organism evidence="3 4">
    <name type="scientific">Aureimonas flava</name>
    <dbReference type="NCBI Taxonomy" id="2320271"/>
    <lineage>
        <taxon>Bacteria</taxon>
        <taxon>Pseudomonadati</taxon>
        <taxon>Pseudomonadota</taxon>
        <taxon>Alphaproteobacteria</taxon>
        <taxon>Hyphomicrobiales</taxon>
        <taxon>Aurantimonadaceae</taxon>
        <taxon>Aureimonas</taxon>
    </lineage>
</organism>
<feature type="compositionally biased region" description="Low complexity" evidence="1">
    <location>
        <begin position="149"/>
        <end position="159"/>
    </location>
</feature>
<accession>A0A3A1WR17</accession>
<reference evidence="4" key="1">
    <citation type="submission" date="2018-09" db="EMBL/GenBank/DDBJ databases">
        <authorList>
            <person name="Tuo L."/>
        </authorList>
    </citation>
    <scope>NUCLEOTIDE SEQUENCE [LARGE SCALE GENOMIC DNA]</scope>
    <source>
        <strain evidence="4">M2BS4Y-1</strain>
    </source>
</reference>
<dbReference type="Proteomes" id="UP000265750">
    <property type="component" value="Unassembled WGS sequence"/>
</dbReference>